<feature type="compositionally biased region" description="Basic and acidic residues" evidence="1">
    <location>
        <begin position="15"/>
        <end position="25"/>
    </location>
</feature>
<dbReference type="AlphaFoldDB" id="A0A8X6Q761"/>
<proteinExistence type="predicted"/>
<accession>A0A8X6Q761</accession>
<evidence type="ECO:0000313" key="3">
    <source>
        <dbReference type="Proteomes" id="UP000887013"/>
    </source>
</evidence>
<gene>
    <name evidence="2" type="ORF">NPIL_671271</name>
</gene>
<evidence type="ECO:0000256" key="1">
    <source>
        <dbReference type="SAM" id="MobiDB-lite"/>
    </source>
</evidence>
<name>A0A8X6Q761_NEPPI</name>
<keyword evidence="3" id="KW-1185">Reference proteome</keyword>
<feature type="region of interest" description="Disordered" evidence="1">
    <location>
        <begin position="1"/>
        <end position="27"/>
    </location>
</feature>
<dbReference type="EMBL" id="BMAW01076921">
    <property type="protein sequence ID" value="GFU03781.1"/>
    <property type="molecule type" value="Genomic_DNA"/>
</dbReference>
<feature type="region of interest" description="Disordered" evidence="1">
    <location>
        <begin position="47"/>
        <end position="74"/>
    </location>
</feature>
<sequence length="74" mass="8227">MSTLVARDPSSLQRKGSEREGEISELRSVGSRRVHLEAKAVIKTRTGAEAYEKESPAHRFSAKCTHNFPHPGRP</sequence>
<reference evidence="2" key="1">
    <citation type="submission" date="2020-08" db="EMBL/GenBank/DDBJ databases">
        <title>Multicomponent nature underlies the extraordinary mechanical properties of spider dragline silk.</title>
        <authorList>
            <person name="Kono N."/>
            <person name="Nakamura H."/>
            <person name="Mori M."/>
            <person name="Yoshida Y."/>
            <person name="Ohtoshi R."/>
            <person name="Malay A.D."/>
            <person name="Moran D.A.P."/>
            <person name="Tomita M."/>
            <person name="Numata K."/>
            <person name="Arakawa K."/>
        </authorList>
    </citation>
    <scope>NUCLEOTIDE SEQUENCE</scope>
</reference>
<dbReference type="Proteomes" id="UP000887013">
    <property type="component" value="Unassembled WGS sequence"/>
</dbReference>
<comment type="caution">
    <text evidence="2">The sequence shown here is derived from an EMBL/GenBank/DDBJ whole genome shotgun (WGS) entry which is preliminary data.</text>
</comment>
<evidence type="ECO:0000313" key="2">
    <source>
        <dbReference type="EMBL" id="GFU03781.1"/>
    </source>
</evidence>
<protein>
    <submittedName>
        <fullName evidence="2">Uncharacterized protein</fullName>
    </submittedName>
</protein>
<organism evidence="2 3">
    <name type="scientific">Nephila pilipes</name>
    <name type="common">Giant wood spider</name>
    <name type="synonym">Nephila maculata</name>
    <dbReference type="NCBI Taxonomy" id="299642"/>
    <lineage>
        <taxon>Eukaryota</taxon>
        <taxon>Metazoa</taxon>
        <taxon>Ecdysozoa</taxon>
        <taxon>Arthropoda</taxon>
        <taxon>Chelicerata</taxon>
        <taxon>Arachnida</taxon>
        <taxon>Araneae</taxon>
        <taxon>Araneomorphae</taxon>
        <taxon>Entelegynae</taxon>
        <taxon>Araneoidea</taxon>
        <taxon>Nephilidae</taxon>
        <taxon>Nephila</taxon>
    </lineage>
</organism>